<feature type="non-terminal residue" evidence="1">
    <location>
        <position position="1"/>
    </location>
</feature>
<accession>A0A0F8ZYE2</accession>
<gene>
    <name evidence="1" type="ORF">LCGC14_2914450</name>
</gene>
<evidence type="ECO:0000313" key="1">
    <source>
        <dbReference type="EMBL" id="KKK71384.1"/>
    </source>
</evidence>
<dbReference type="AlphaFoldDB" id="A0A0F8ZYE2"/>
<sequence>GFQGIRDIKRVRTVLPVTYRVYRHTKRITPANIHQARRLAEVAPLSGYDTEVYKVHFKGEYIDQREEPTSVIPTYCVDKGKHLAPGEGLYVHTASKAGKFYYAVTTAVAGTENLSAVSDANSLAQPVAETPATPQPVLQWVQEDRYRKDPPEYWYRYWAAPPYCNIPSRSLRVAVAVSEKFKPPGPLVIGTISGAFNVRGSIRLPRAERVELQVKRQLDWLPALFYNEGRGTLRAMTESKVDYFSERYMSFMIKWVMGKYGIDRSKITGSLLHFGLRHPEIFTRMQMGSYTAGYDLRWAPGGPSMPRVLGPVGIKTTAGEDAWKMYSVGEYVNTYPDRDIPFLVCVSGTGKESGHTSEFGWQDDPRGWRGLIQGRQPFVASW</sequence>
<dbReference type="EMBL" id="LAZR01057762">
    <property type="protein sequence ID" value="KKK71384.1"/>
    <property type="molecule type" value="Genomic_DNA"/>
</dbReference>
<organism evidence="1">
    <name type="scientific">marine sediment metagenome</name>
    <dbReference type="NCBI Taxonomy" id="412755"/>
    <lineage>
        <taxon>unclassified sequences</taxon>
        <taxon>metagenomes</taxon>
        <taxon>ecological metagenomes</taxon>
    </lineage>
</organism>
<proteinExistence type="predicted"/>
<protein>
    <submittedName>
        <fullName evidence="1">Uncharacterized protein</fullName>
    </submittedName>
</protein>
<reference evidence="1" key="1">
    <citation type="journal article" date="2015" name="Nature">
        <title>Complex archaea that bridge the gap between prokaryotes and eukaryotes.</title>
        <authorList>
            <person name="Spang A."/>
            <person name="Saw J.H."/>
            <person name="Jorgensen S.L."/>
            <person name="Zaremba-Niedzwiedzka K."/>
            <person name="Martijn J."/>
            <person name="Lind A.E."/>
            <person name="van Eijk R."/>
            <person name="Schleper C."/>
            <person name="Guy L."/>
            <person name="Ettema T.J."/>
        </authorList>
    </citation>
    <scope>NUCLEOTIDE SEQUENCE</scope>
</reference>
<feature type="non-terminal residue" evidence="1">
    <location>
        <position position="382"/>
    </location>
</feature>
<name>A0A0F8ZYE2_9ZZZZ</name>
<comment type="caution">
    <text evidence="1">The sequence shown here is derived from an EMBL/GenBank/DDBJ whole genome shotgun (WGS) entry which is preliminary data.</text>
</comment>